<accession>A0AC35UFU0</accession>
<reference evidence="2" key="1">
    <citation type="submission" date="2016-11" db="UniProtKB">
        <authorList>
            <consortium name="WormBaseParasite"/>
        </authorList>
    </citation>
    <scope>IDENTIFICATION</scope>
    <source>
        <strain evidence="2">KR3021</strain>
    </source>
</reference>
<protein>
    <submittedName>
        <fullName evidence="2">TBC1 domain family member 13</fullName>
    </submittedName>
</protein>
<name>A0AC35UFU0_9BILA</name>
<sequence>LHHRGGKSNLSINKDGSDNGAGEHSNLFNNPISSISDFDTHDLRTFDPTEPLLKFFGGSSSDRGFLGNENGAAHGSLIAGDNNYPYPEHLTDKSLSALEEFEERNSGFFKSDLSEQMGNLENLIREAKSRGKTNYEYYCQ</sequence>
<evidence type="ECO:0000313" key="1">
    <source>
        <dbReference type="Proteomes" id="UP000095286"/>
    </source>
</evidence>
<dbReference type="Proteomes" id="UP000095286">
    <property type="component" value="Unplaced"/>
</dbReference>
<dbReference type="WBParaSite" id="RSKR_0001073050.1">
    <property type="protein sequence ID" value="RSKR_0001073050.1"/>
    <property type="gene ID" value="RSKR_0001073050"/>
</dbReference>
<organism evidence="1 2">
    <name type="scientific">Rhabditophanes sp. KR3021</name>
    <dbReference type="NCBI Taxonomy" id="114890"/>
    <lineage>
        <taxon>Eukaryota</taxon>
        <taxon>Metazoa</taxon>
        <taxon>Ecdysozoa</taxon>
        <taxon>Nematoda</taxon>
        <taxon>Chromadorea</taxon>
        <taxon>Rhabditida</taxon>
        <taxon>Tylenchina</taxon>
        <taxon>Panagrolaimomorpha</taxon>
        <taxon>Strongyloidoidea</taxon>
        <taxon>Alloionematidae</taxon>
        <taxon>Rhabditophanes</taxon>
    </lineage>
</organism>
<proteinExistence type="predicted"/>
<evidence type="ECO:0000313" key="2">
    <source>
        <dbReference type="WBParaSite" id="RSKR_0001073050.1"/>
    </source>
</evidence>